<evidence type="ECO:0000259" key="14">
    <source>
        <dbReference type="SMART" id="SM00482"/>
    </source>
</evidence>
<keyword evidence="4 15" id="KW-0548">Nucleotidyltransferase</keyword>
<dbReference type="CDD" id="cd08637">
    <property type="entry name" value="DNA_pol_A_pol_I_C"/>
    <property type="match status" value="1"/>
</dbReference>
<proteinExistence type="inferred from homology"/>
<evidence type="ECO:0000256" key="11">
    <source>
        <dbReference type="ARBA" id="ARBA00049244"/>
    </source>
</evidence>
<dbReference type="InterPro" id="IPR001098">
    <property type="entry name" value="DNA-dir_DNA_pol_A_palm_dom"/>
</dbReference>
<evidence type="ECO:0000256" key="12">
    <source>
        <dbReference type="SAM" id="MobiDB-lite"/>
    </source>
</evidence>
<keyword evidence="7" id="KW-0269">Exonuclease</keyword>
<keyword evidence="10" id="KW-0234">DNA repair</keyword>
<dbReference type="EMBL" id="JBHLYQ010000078">
    <property type="protein sequence ID" value="MFC0082193.1"/>
    <property type="molecule type" value="Genomic_DNA"/>
</dbReference>
<dbReference type="Pfam" id="PF02739">
    <property type="entry name" value="5_3_exonuc_N"/>
    <property type="match status" value="1"/>
</dbReference>
<dbReference type="CDD" id="cd09859">
    <property type="entry name" value="PIN_53EXO"/>
    <property type="match status" value="1"/>
</dbReference>
<dbReference type="PANTHER" id="PTHR10133:SF27">
    <property type="entry name" value="DNA POLYMERASE NU"/>
    <property type="match status" value="1"/>
</dbReference>
<dbReference type="GO" id="GO:0016787">
    <property type="term" value="F:hydrolase activity"/>
    <property type="evidence" value="ECO:0007669"/>
    <property type="project" value="UniProtKB-KW"/>
</dbReference>
<dbReference type="NCBIfam" id="NF004397">
    <property type="entry name" value="PRK05755.1"/>
    <property type="match status" value="1"/>
</dbReference>
<dbReference type="SUPFAM" id="SSF47807">
    <property type="entry name" value="5' to 3' exonuclease, C-terminal subdomain"/>
    <property type="match status" value="1"/>
</dbReference>
<gene>
    <name evidence="15" type="primary">polA</name>
    <name evidence="15" type="ORF">ACFFRE_08540</name>
</gene>
<evidence type="ECO:0000256" key="5">
    <source>
        <dbReference type="ARBA" id="ARBA00022705"/>
    </source>
</evidence>
<keyword evidence="3 15" id="KW-0808">Transferase</keyword>
<dbReference type="InterPro" id="IPR008918">
    <property type="entry name" value="HhH2"/>
</dbReference>
<dbReference type="InterPro" id="IPR043502">
    <property type="entry name" value="DNA/RNA_pol_sf"/>
</dbReference>
<dbReference type="PRINTS" id="PR00868">
    <property type="entry name" value="DNAPOLI"/>
</dbReference>
<dbReference type="GO" id="GO:0003887">
    <property type="term" value="F:DNA-directed DNA polymerase activity"/>
    <property type="evidence" value="ECO:0007669"/>
    <property type="project" value="UniProtKB-EC"/>
</dbReference>
<evidence type="ECO:0000256" key="3">
    <source>
        <dbReference type="ARBA" id="ARBA00022679"/>
    </source>
</evidence>
<evidence type="ECO:0000256" key="7">
    <source>
        <dbReference type="ARBA" id="ARBA00022839"/>
    </source>
</evidence>
<feature type="domain" description="5'-3' exonuclease" evidence="13">
    <location>
        <begin position="11"/>
        <end position="271"/>
    </location>
</feature>
<organism evidence="15 16">
    <name type="scientific">Aciditerrimonas ferrireducens</name>
    <dbReference type="NCBI Taxonomy" id="667306"/>
    <lineage>
        <taxon>Bacteria</taxon>
        <taxon>Bacillati</taxon>
        <taxon>Actinomycetota</taxon>
        <taxon>Acidimicrobiia</taxon>
        <taxon>Acidimicrobiales</taxon>
        <taxon>Acidimicrobiaceae</taxon>
        <taxon>Aciditerrimonas</taxon>
    </lineage>
</organism>
<evidence type="ECO:0000256" key="9">
    <source>
        <dbReference type="ARBA" id="ARBA00023125"/>
    </source>
</evidence>
<dbReference type="SUPFAM" id="SSF88723">
    <property type="entry name" value="PIN domain-like"/>
    <property type="match status" value="1"/>
</dbReference>
<dbReference type="Pfam" id="PF00476">
    <property type="entry name" value="DNA_pol_A"/>
    <property type="match status" value="1"/>
</dbReference>
<evidence type="ECO:0000256" key="1">
    <source>
        <dbReference type="ARBA" id="ARBA00007705"/>
    </source>
</evidence>
<dbReference type="PANTHER" id="PTHR10133">
    <property type="entry name" value="DNA POLYMERASE I"/>
    <property type="match status" value="1"/>
</dbReference>
<keyword evidence="16" id="KW-1185">Reference proteome</keyword>
<feature type="region of interest" description="Disordered" evidence="12">
    <location>
        <begin position="298"/>
        <end position="329"/>
    </location>
</feature>
<dbReference type="Gene3D" id="3.30.420.10">
    <property type="entry name" value="Ribonuclease H-like superfamily/Ribonuclease H"/>
    <property type="match status" value="1"/>
</dbReference>
<dbReference type="InterPro" id="IPR002298">
    <property type="entry name" value="DNA_polymerase_A"/>
</dbReference>
<dbReference type="InterPro" id="IPR036279">
    <property type="entry name" value="5-3_exonuclease_C_sf"/>
</dbReference>
<keyword evidence="6" id="KW-0227">DNA damage</keyword>
<dbReference type="InterPro" id="IPR012337">
    <property type="entry name" value="RNaseH-like_sf"/>
</dbReference>
<keyword evidence="7" id="KW-0540">Nuclease</keyword>
<accession>A0ABV6C3F5</accession>
<dbReference type="Gene3D" id="1.20.1060.10">
    <property type="entry name" value="Taq DNA Polymerase, Chain T, domain 4"/>
    <property type="match status" value="1"/>
</dbReference>
<comment type="caution">
    <text evidence="15">The sequence shown here is derived from an EMBL/GenBank/DDBJ whole genome shotgun (WGS) entry which is preliminary data.</text>
</comment>
<dbReference type="Gene3D" id="3.30.70.370">
    <property type="match status" value="1"/>
</dbReference>
<dbReference type="SMART" id="SM00482">
    <property type="entry name" value="POLAc"/>
    <property type="match status" value="1"/>
</dbReference>
<protein>
    <recommendedName>
        <fullName evidence="2">DNA-directed DNA polymerase</fullName>
        <ecNumber evidence="2">2.7.7.7</ecNumber>
    </recommendedName>
</protein>
<keyword evidence="5" id="KW-0235">DNA replication</keyword>
<feature type="compositionally biased region" description="Low complexity" evidence="12">
    <location>
        <begin position="299"/>
        <end position="312"/>
    </location>
</feature>
<evidence type="ECO:0000313" key="16">
    <source>
        <dbReference type="Proteomes" id="UP001589788"/>
    </source>
</evidence>
<evidence type="ECO:0000256" key="8">
    <source>
        <dbReference type="ARBA" id="ARBA00022932"/>
    </source>
</evidence>
<dbReference type="SMART" id="SM00279">
    <property type="entry name" value="HhH2"/>
    <property type="match status" value="1"/>
</dbReference>
<evidence type="ECO:0000256" key="6">
    <source>
        <dbReference type="ARBA" id="ARBA00022763"/>
    </source>
</evidence>
<comment type="similarity">
    <text evidence="1">Belongs to the DNA polymerase type-A family.</text>
</comment>
<comment type="catalytic activity">
    <reaction evidence="11">
        <text>DNA(n) + a 2'-deoxyribonucleoside 5'-triphosphate = DNA(n+1) + diphosphate</text>
        <dbReference type="Rhea" id="RHEA:22508"/>
        <dbReference type="Rhea" id="RHEA-COMP:17339"/>
        <dbReference type="Rhea" id="RHEA-COMP:17340"/>
        <dbReference type="ChEBI" id="CHEBI:33019"/>
        <dbReference type="ChEBI" id="CHEBI:61560"/>
        <dbReference type="ChEBI" id="CHEBI:173112"/>
        <dbReference type="EC" id="2.7.7.7"/>
    </reaction>
</comment>
<dbReference type="RefSeq" id="WP_377789676.1">
    <property type="nucleotide sequence ID" value="NZ_JBHLYQ010000078.1"/>
</dbReference>
<dbReference type="InterPro" id="IPR029060">
    <property type="entry name" value="PIN-like_dom_sf"/>
</dbReference>
<dbReference type="InterPro" id="IPR020045">
    <property type="entry name" value="DNA_polI_H3TH"/>
</dbReference>
<evidence type="ECO:0000256" key="10">
    <source>
        <dbReference type="ARBA" id="ARBA00023204"/>
    </source>
</evidence>
<evidence type="ECO:0000259" key="13">
    <source>
        <dbReference type="SMART" id="SM00475"/>
    </source>
</evidence>
<dbReference type="Pfam" id="PF01367">
    <property type="entry name" value="5_3_exonuc"/>
    <property type="match status" value="1"/>
</dbReference>
<dbReference type="InterPro" id="IPR020046">
    <property type="entry name" value="5-3_exonucl_a-hlix_arch_N"/>
</dbReference>
<dbReference type="EC" id="2.7.7.7" evidence="2"/>
<evidence type="ECO:0000256" key="4">
    <source>
        <dbReference type="ARBA" id="ARBA00022695"/>
    </source>
</evidence>
<dbReference type="CDD" id="cd06140">
    <property type="entry name" value="DNA_polA_I_Bacillus_like_exo"/>
    <property type="match status" value="1"/>
</dbReference>
<dbReference type="Gene3D" id="1.10.150.20">
    <property type="entry name" value="5' to 3' exonuclease, C-terminal subdomain"/>
    <property type="match status" value="2"/>
</dbReference>
<name>A0ABV6C3F5_9ACTN</name>
<keyword evidence="9" id="KW-0238">DNA-binding</keyword>
<keyword evidence="8" id="KW-0239">DNA-directed DNA polymerase</keyword>
<dbReference type="SUPFAM" id="SSF56672">
    <property type="entry name" value="DNA/RNA polymerases"/>
    <property type="match status" value="1"/>
</dbReference>
<dbReference type="CDD" id="cd09898">
    <property type="entry name" value="H3TH_53EXO"/>
    <property type="match status" value="1"/>
</dbReference>
<keyword evidence="15" id="KW-0378">Hydrolase</keyword>
<feature type="domain" description="DNA-directed DNA polymerase family A palm" evidence="14">
    <location>
        <begin position="673"/>
        <end position="879"/>
    </location>
</feature>
<dbReference type="InterPro" id="IPR036397">
    <property type="entry name" value="RNaseH_sf"/>
</dbReference>
<dbReference type="SUPFAM" id="SSF53098">
    <property type="entry name" value="Ribonuclease H-like"/>
    <property type="match status" value="1"/>
</dbReference>
<dbReference type="Gene3D" id="3.40.50.1010">
    <property type="entry name" value="5'-nuclease"/>
    <property type="match status" value="1"/>
</dbReference>
<evidence type="ECO:0000256" key="2">
    <source>
        <dbReference type="ARBA" id="ARBA00012417"/>
    </source>
</evidence>
<sequence>MVEDGGGSERGPLYLLDGSSLLFRAFHALPEDLATSTGVVTNALHGFLQMLASLLRDRRPGGLAVAFDRSTPTFRHERLPSYKGNRVAMPEALAPQFDLARAVLDALAIPHVDLEGYEADDVLATLATRAAAAQWPTVVVSGDRDVFQLVQDPWIQVLYTRRGLSDTVLYDEAGIEERTGAPPSRYCLLASLRGDPSDNLPGVPGVGEKTAGKLAAAYVDLADLYAHLEDLSPRLRTQLEAHREQLEEVADLVPLVRDAPVPLALDDLVRRPADPDEARRVLEGLELRSAWRSLAPLVSGDGSAAPSAGSSDSPDRDRRGGGEGSSGSRAGTLRALRLVVPGAASEARDLLAGLGQGAPILVAPRFRGEPGRSPLVGVGLAGSAGGEGLWLAAELFDGPDGEGLRAELGALFRPGGEAAAGHGVKELLRQWLPVGLDLPVLSMDTAVAAFLLDPDLGRAGVGELARRFLGARPPEPGPDAAGDPVGSAASELAVVAALLPRLTAALEEAGMTRLHEEVERPLVRVLARMEVVGIGVDRAALEAVSATFAEAAANLAEEVQRLAGERFNVNSTPQLRQVLFEKLHLTPGKRTKTGYSTDAQTLERLRHEHPVVETLLRYREVEKLRSTYGAPLLAEVAEDGRIHATFHQTVARTGRLSSDRPNLHNIPVRTEEGAVLRRAFVPRPGSWLLVADYDQIELRVIAHLSGDPGLLAAFAEGRDVHRAVAARVFGVPEEEVTSAQRARAKMVSYGLAYGMEAYGLAQRLGIDPGEARAILDSYFAAFPAVKAFMDRTVAEARERGYTVTPLGRRRPLPDLLAANRAVRQAAERQAMNAGVQGLAADLFKLALVRIDGQLERAGLAARLVLQVHDEVLLEVPEVERPAVEPLVVDTMRGVAEAVPLRVPLEVSVGWGRSWAEAKH</sequence>
<evidence type="ECO:0000313" key="15">
    <source>
        <dbReference type="EMBL" id="MFC0082193.1"/>
    </source>
</evidence>
<dbReference type="SMART" id="SM00475">
    <property type="entry name" value="53EXOc"/>
    <property type="match status" value="1"/>
</dbReference>
<dbReference type="Proteomes" id="UP001589788">
    <property type="component" value="Unassembled WGS sequence"/>
</dbReference>
<dbReference type="InterPro" id="IPR002421">
    <property type="entry name" value="5-3_exonuclease"/>
</dbReference>
<reference evidence="15 16" key="1">
    <citation type="submission" date="2024-09" db="EMBL/GenBank/DDBJ databases">
        <authorList>
            <person name="Sun Q."/>
            <person name="Mori K."/>
        </authorList>
    </citation>
    <scope>NUCLEOTIDE SEQUENCE [LARGE SCALE GENOMIC DNA]</scope>
    <source>
        <strain evidence="15 16">JCM 15389</strain>
    </source>
</reference>